<evidence type="ECO:0000256" key="1">
    <source>
        <dbReference type="SAM" id="MobiDB-lite"/>
    </source>
</evidence>
<dbReference type="EMBL" id="CP010536">
    <property type="protein sequence ID" value="AJG19111.1"/>
    <property type="molecule type" value="Genomic_DNA"/>
</dbReference>
<reference evidence="2 3" key="1">
    <citation type="journal article" date="2015" name="Genome Announc.">
        <title>Complete Genome Sequence of Cupriavidus basilensis 4G11, Isolated from the Oak Ridge Field Research Center Site.</title>
        <authorList>
            <person name="Ray J."/>
            <person name="Waters R.J."/>
            <person name="Skerker J.M."/>
            <person name="Kuehl J.V."/>
            <person name="Price M.N."/>
            <person name="Huang J."/>
            <person name="Chakraborty R."/>
            <person name="Arkin A.P."/>
            <person name="Deutschbauer A."/>
        </authorList>
    </citation>
    <scope>NUCLEOTIDE SEQUENCE [LARGE SCALE GENOMIC DNA]</scope>
    <source>
        <strain evidence="2">4G11</strain>
    </source>
</reference>
<feature type="compositionally biased region" description="Basic and acidic residues" evidence="1">
    <location>
        <begin position="9"/>
        <end position="20"/>
    </location>
</feature>
<dbReference type="Proteomes" id="UP000031843">
    <property type="component" value="Chromosome main"/>
</dbReference>
<gene>
    <name evidence="2" type="ORF">RR42_m1714</name>
</gene>
<dbReference type="OrthoDB" id="4070623at2"/>
<organism evidence="2 3">
    <name type="scientific">Cupriavidus basilensis</name>
    <dbReference type="NCBI Taxonomy" id="68895"/>
    <lineage>
        <taxon>Bacteria</taxon>
        <taxon>Pseudomonadati</taxon>
        <taxon>Pseudomonadota</taxon>
        <taxon>Betaproteobacteria</taxon>
        <taxon>Burkholderiales</taxon>
        <taxon>Burkholderiaceae</taxon>
        <taxon>Cupriavidus</taxon>
    </lineage>
</organism>
<dbReference type="KEGG" id="cbw:RR42_m1714"/>
<dbReference type="SUPFAM" id="SSF69279">
    <property type="entry name" value="Phage tail proteins"/>
    <property type="match status" value="1"/>
</dbReference>
<accession>A0A0C4YE97</accession>
<dbReference type="PANTHER" id="PTHR35862">
    <property type="entry name" value="FELS-2 PROPHAGE PROTEIN"/>
    <property type="match status" value="1"/>
</dbReference>
<sequence>MIRSVANTEPRETTGREPKPIYRLTHNGKNITARFQGRLMSLTLTDNRGFEADQLDIELDDHDGMLDLPEKGTRLSLALGWADTGVVDKGTYKVDEIEHSGPPDQLTIRARSADLGSDLTTRKERSFRDRTVGAVVRAIASKNELAAVIAQQLADLVIDHLDQTGESDANLLTRLAKDYDAVATVKQGKLLFIKAGEALCASGIPLPVVTITRASGDKHTFNIADRENYNGVKASYQDTRSAKKGEVVIDASNAVAVREKAGSGKGKKKKETVTSYPNPDNVKVLRHTYASRANAERAARAEWQRIQRGVATFSITLARGRPELFPELPAVVRGWKPQIDSTGWIVTKVTHNLTGNGYTTALELEIRPADLDNEERLDRRSVSP</sequence>
<keyword evidence="3" id="KW-1185">Reference proteome</keyword>
<evidence type="ECO:0000313" key="3">
    <source>
        <dbReference type="Proteomes" id="UP000031843"/>
    </source>
</evidence>
<feature type="region of interest" description="Disordered" evidence="1">
    <location>
        <begin position="1"/>
        <end position="20"/>
    </location>
</feature>
<protein>
    <submittedName>
        <fullName evidence="2">Gene D protein</fullName>
    </submittedName>
</protein>
<dbReference type="STRING" id="68895.RR42_m1714"/>
<dbReference type="InterPro" id="IPR052726">
    <property type="entry name" value="Phage_Baseplate_Hub"/>
</dbReference>
<name>A0A0C4YE97_9BURK</name>
<proteinExistence type="predicted"/>
<dbReference type="AlphaFoldDB" id="A0A0C4YE97"/>
<dbReference type="Pfam" id="PF05954">
    <property type="entry name" value="Phage_GPD"/>
    <property type="match status" value="1"/>
</dbReference>
<dbReference type="RefSeq" id="WP_052494534.1">
    <property type="nucleotide sequence ID" value="NZ_CP010536.1"/>
</dbReference>
<evidence type="ECO:0000313" key="2">
    <source>
        <dbReference type="EMBL" id="AJG19111.1"/>
    </source>
</evidence>
<dbReference type="PANTHER" id="PTHR35862:SF3">
    <property type="entry name" value="FELS-2 PROPHAGE PROTEIN"/>
    <property type="match status" value="1"/>
</dbReference>